<keyword evidence="2" id="KW-1133">Transmembrane helix</keyword>
<dbReference type="GeneID" id="108014072"/>
<evidence type="ECO:0000313" key="3">
    <source>
        <dbReference type="Proteomes" id="UP001652628"/>
    </source>
</evidence>
<proteinExistence type="predicted"/>
<feature type="region of interest" description="Disordered" evidence="1">
    <location>
        <begin position="24"/>
        <end position="48"/>
    </location>
</feature>
<evidence type="ECO:0000256" key="2">
    <source>
        <dbReference type="SAM" id="Phobius"/>
    </source>
</evidence>
<organism evidence="3 4">
    <name type="scientific">Drosophila suzukii</name>
    <name type="common">Spotted-wing drosophila fruit fly</name>
    <dbReference type="NCBI Taxonomy" id="28584"/>
    <lineage>
        <taxon>Eukaryota</taxon>
        <taxon>Metazoa</taxon>
        <taxon>Ecdysozoa</taxon>
        <taxon>Arthropoda</taxon>
        <taxon>Hexapoda</taxon>
        <taxon>Insecta</taxon>
        <taxon>Pterygota</taxon>
        <taxon>Neoptera</taxon>
        <taxon>Endopterygota</taxon>
        <taxon>Diptera</taxon>
        <taxon>Brachycera</taxon>
        <taxon>Muscomorpha</taxon>
        <taxon>Ephydroidea</taxon>
        <taxon>Drosophilidae</taxon>
        <taxon>Drosophila</taxon>
        <taxon>Sophophora</taxon>
    </lineage>
</organism>
<keyword evidence="2" id="KW-0812">Transmembrane</keyword>
<keyword evidence="2" id="KW-0472">Membrane</keyword>
<feature type="transmembrane region" description="Helical" evidence="2">
    <location>
        <begin position="107"/>
        <end position="125"/>
    </location>
</feature>
<name>A0ABM4TQB1_DROSZ</name>
<evidence type="ECO:0000313" key="4">
    <source>
        <dbReference type="RefSeq" id="XP_070852156.1"/>
    </source>
</evidence>
<feature type="transmembrane region" description="Helical" evidence="2">
    <location>
        <begin position="59"/>
        <end position="87"/>
    </location>
</feature>
<dbReference type="Proteomes" id="UP001652628">
    <property type="component" value="Chromosome 3"/>
</dbReference>
<gene>
    <name evidence="4" type="primary">Cipc</name>
</gene>
<evidence type="ECO:0000256" key="1">
    <source>
        <dbReference type="SAM" id="MobiDB-lite"/>
    </source>
</evidence>
<reference evidence="4" key="1">
    <citation type="submission" date="2025-08" db="UniProtKB">
        <authorList>
            <consortium name="RefSeq"/>
        </authorList>
    </citation>
    <scope>IDENTIFICATION</scope>
</reference>
<dbReference type="RefSeq" id="XP_070852156.1">
    <property type="nucleotide sequence ID" value="XM_070996055.1"/>
</dbReference>
<accession>A0ABM4TQB1</accession>
<protein>
    <submittedName>
        <fullName evidence="4">Uncharacterized protein Cipc isoform X2</fullName>
    </submittedName>
</protein>
<sequence length="156" mass="16317">MAPTICSEKKQLRETRRHHGVATAAISSSSSSTAATTSSSSSSSTGSTSATAATQASSVLNYVLCSVSSVLVCHFLIAILYISYISYVGFDWRIFECTCPGAMGSHWVLHVLASGVLLLLMLPMLPHGRHASSGLCHNDLRQQLAPAALPPALAVG</sequence>
<keyword evidence="3" id="KW-1185">Reference proteome</keyword>